<evidence type="ECO:0000313" key="5">
    <source>
        <dbReference type="Proteomes" id="UP000240804"/>
    </source>
</evidence>
<evidence type="ECO:0000313" key="2">
    <source>
        <dbReference type="EMBL" id="AOV58895.1"/>
    </source>
</evidence>
<evidence type="ECO:0000313" key="1">
    <source>
        <dbReference type="EMBL" id="AOV58655.1"/>
    </source>
</evidence>
<protein>
    <recommendedName>
        <fullName evidence="7">DUF3110 domain-containing protein</fullName>
    </recommendedName>
</protein>
<dbReference type="Pfam" id="PF11360">
    <property type="entry name" value="DUF3110"/>
    <property type="match status" value="1"/>
</dbReference>
<name>A0A1D8KJ15_9CAUD</name>
<organism evidence="1 6">
    <name type="scientific">Synechococcus phage S-CAM3</name>
    <dbReference type="NCBI Taxonomy" id="1883366"/>
    <lineage>
        <taxon>Viruses</taxon>
        <taxon>Duplodnaviria</taxon>
        <taxon>Heunggongvirae</taxon>
        <taxon>Uroviricota</taxon>
        <taxon>Caudoviricetes</taxon>
        <taxon>Pantevenvirales</taxon>
        <taxon>Kyanoviridae</taxon>
        <taxon>Charybdisvirus</taxon>
        <taxon>Charybdisvirus scam3</taxon>
    </lineage>
</organism>
<dbReference type="Proteomes" id="UP000204537">
    <property type="component" value="Segment"/>
</dbReference>
<dbReference type="Proteomes" id="UP000240920">
    <property type="component" value="Segment"/>
</dbReference>
<accession>A0A1D8KJ15</accession>
<dbReference type="OrthoDB" id="26184at10239"/>
<evidence type="ECO:0000313" key="4">
    <source>
        <dbReference type="Proteomes" id="UP000204537"/>
    </source>
</evidence>
<dbReference type="EMBL" id="KU686197">
    <property type="protein sequence ID" value="AOV58655.1"/>
    <property type="molecule type" value="Genomic_DNA"/>
</dbReference>
<dbReference type="GeneID" id="30306441"/>
<reference evidence="4 5" key="1">
    <citation type="journal article" date="2016" name="Virology">
        <title>The genomic content and context of auxiliary metabolic genes in marine cyanomyoviruses.</title>
        <authorList>
            <person name="Crummett L.T."/>
            <person name="Puxty R.J."/>
            <person name="Weihe C."/>
            <person name="Marston M.F."/>
            <person name="Martiny J.B."/>
        </authorList>
    </citation>
    <scope>NUCLEOTIDE SEQUENCE [LARGE SCALE GENOMIC DNA]</scope>
    <source>
        <strain evidence="1">0808SB25</strain>
        <strain evidence="2">0910TB04</strain>
        <strain evidence="3">1010CC42</strain>
    </source>
</reference>
<evidence type="ECO:0000313" key="6">
    <source>
        <dbReference type="Proteomes" id="UP000240920"/>
    </source>
</evidence>
<dbReference type="Proteomes" id="UP000240804">
    <property type="component" value="Segment"/>
</dbReference>
<dbReference type="EMBL" id="KU686199">
    <property type="protein sequence ID" value="AOV59134.1"/>
    <property type="molecule type" value="Genomic_DNA"/>
</dbReference>
<proteinExistence type="predicted"/>
<dbReference type="EMBL" id="KU686198">
    <property type="protein sequence ID" value="AOV58895.1"/>
    <property type="molecule type" value="Genomic_DNA"/>
</dbReference>
<evidence type="ECO:0008006" key="7">
    <source>
        <dbReference type="Google" id="ProtNLM"/>
    </source>
</evidence>
<dbReference type="RefSeq" id="YP_009321414.1">
    <property type="nucleotide sequence ID" value="NC_031906.1"/>
</dbReference>
<evidence type="ECO:0000313" key="3">
    <source>
        <dbReference type="EMBL" id="AOV59134.1"/>
    </source>
</evidence>
<dbReference type="InterPro" id="IPR021503">
    <property type="entry name" value="DUF3110"/>
</dbReference>
<sequence>MNDSTYILTLTDHPEGVFSLIDRMSGDQIIPIFENQDDAERYALQLIDDEAGPELQLVEIEKELIIAACEQRNHRYAIITVDDFIIPPIDLE</sequence>
<keyword evidence="4" id="KW-1185">Reference proteome</keyword>
<dbReference type="KEGG" id="vg:30306441"/>
<gene>
    <name evidence="3" type="ORF">C421010_151</name>
    <name evidence="1" type="ORF">S250808_150</name>
    <name evidence="2" type="ORF">T040910_151</name>
</gene>